<evidence type="ECO:0000313" key="1">
    <source>
        <dbReference type="EMBL" id="SDG53259.1"/>
    </source>
</evidence>
<dbReference type="AlphaFoldDB" id="A0A1G7V1L6"/>
<dbReference type="RefSeq" id="WP_090022391.1">
    <property type="nucleotide sequence ID" value="NZ_FNCE01000019.1"/>
</dbReference>
<dbReference type="EMBL" id="FNCE01000019">
    <property type="protein sequence ID" value="SDG53259.1"/>
    <property type="molecule type" value="Genomic_DNA"/>
</dbReference>
<accession>A0A1G7V1L6</accession>
<dbReference type="OrthoDB" id="7278537at2"/>
<evidence type="ECO:0000313" key="2">
    <source>
        <dbReference type="Proteomes" id="UP000199415"/>
    </source>
</evidence>
<keyword evidence="2" id="KW-1185">Reference proteome</keyword>
<sequence length="189" mass="20533">MAESAAAICTRALVMLGARPIASLDEAGMEARVCRELYPGVRDAVLSSHPWSFATRQTRLPRLAEPPVADFAHAFQLPADFLRALAAGRDGRGEGARYRIVGRTLHADAEAVILTHVFRPRESEIPPFVTQALVARLAAELALPITESTSRAEMLAERADREVTRAQRVEAQQGVPPSLETFPLTAVRG</sequence>
<organism evidence="1 2">
    <name type="scientific">Limimonas halophila</name>
    <dbReference type="NCBI Taxonomy" id="1082479"/>
    <lineage>
        <taxon>Bacteria</taxon>
        <taxon>Pseudomonadati</taxon>
        <taxon>Pseudomonadota</taxon>
        <taxon>Alphaproteobacteria</taxon>
        <taxon>Rhodospirillales</taxon>
        <taxon>Rhodovibrionaceae</taxon>
        <taxon>Limimonas</taxon>
    </lineage>
</organism>
<gene>
    <name evidence="1" type="ORF">SAMN05216241_11912</name>
</gene>
<dbReference type="Proteomes" id="UP000199415">
    <property type="component" value="Unassembled WGS sequence"/>
</dbReference>
<reference evidence="1 2" key="1">
    <citation type="submission" date="2016-10" db="EMBL/GenBank/DDBJ databases">
        <authorList>
            <person name="de Groot N.N."/>
        </authorList>
    </citation>
    <scope>NUCLEOTIDE SEQUENCE [LARGE SCALE GENOMIC DNA]</scope>
    <source>
        <strain evidence="1 2">DSM 25584</strain>
    </source>
</reference>
<proteinExistence type="predicted"/>
<dbReference type="STRING" id="1082479.SAMN05216241_11912"/>
<protein>
    <submittedName>
        <fullName evidence="1">Uncharacterized protein</fullName>
    </submittedName>
</protein>
<name>A0A1G7V1L6_9PROT</name>